<dbReference type="Proteomes" id="UP000663873">
    <property type="component" value="Unassembled WGS sequence"/>
</dbReference>
<reference evidence="1" key="1">
    <citation type="submission" date="2021-02" db="EMBL/GenBank/DDBJ databases">
        <authorList>
            <person name="Nowell W R."/>
        </authorList>
    </citation>
    <scope>NUCLEOTIDE SEQUENCE</scope>
</reference>
<keyword evidence="2" id="KW-1185">Reference proteome</keyword>
<sequence length="147" mass="16587">MSNVNILSYFNTSNGNDNSKLCCAHDTRVILKQFHISIQLHISIVRGKLQKCDWESENSSCSQNRACACFNTANTTVPSICGFKWAICSQLVECNGSYNSCNQSEYECIHQPPCRNKSICYPISMSQQRICPCMNSNRAYSNFEGQM</sequence>
<evidence type="ECO:0000313" key="1">
    <source>
        <dbReference type="EMBL" id="CAF4550944.1"/>
    </source>
</evidence>
<protein>
    <submittedName>
        <fullName evidence="1">Uncharacterized protein</fullName>
    </submittedName>
</protein>
<name>A0A820YW35_9BILA</name>
<dbReference type="AlphaFoldDB" id="A0A820YW35"/>
<dbReference type="EMBL" id="CAJOBP010009349">
    <property type="protein sequence ID" value="CAF4550944.1"/>
    <property type="molecule type" value="Genomic_DNA"/>
</dbReference>
<organism evidence="1 2">
    <name type="scientific">Rotaria socialis</name>
    <dbReference type="NCBI Taxonomy" id="392032"/>
    <lineage>
        <taxon>Eukaryota</taxon>
        <taxon>Metazoa</taxon>
        <taxon>Spiralia</taxon>
        <taxon>Gnathifera</taxon>
        <taxon>Rotifera</taxon>
        <taxon>Eurotatoria</taxon>
        <taxon>Bdelloidea</taxon>
        <taxon>Philodinida</taxon>
        <taxon>Philodinidae</taxon>
        <taxon>Rotaria</taxon>
    </lineage>
</organism>
<comment type="caution">
    <text evidence="1">The sequence shown here is derived from an EMBL/GenBank/DDBJ whole genome shotgun (WGS) entry which is preliminary data.</text>
</comment>
<gene>
    <name evidence="1" type="ORF">UJA718_LOCUS29359</name>
</gene>
<accession>A0A820YW35</accession>
<evidence type="ECO:0000313" key="2">
    <source>
        <dbReference type="Proteomes" id="UP000663873"/>
    </source>
</evidence>
<proteinExistence type="predicted"/>